<dbReference type="EMBL" id="JAEUBE010000366">
    <property type="protein sequence ID" value="KAH3663832.1"/>
    <property type="molecule type" value="Genomic_DNA"/>
</dbReference>
<dbReference type="AlphaFoldDB" id="A0A9P8P282"/>
<dbReference type="GO" id="GO:0016616">
    <property type="term" value="F:oxidoreductase activity, acting on the CH-OH group of donors, NAD or NADP as acceptor"/>
    <property type="evidence" value="ECO:0007669"/>
    <property type="project" value="UniProtKB-ARBA"/>
</dbReference>
<reference evidence="6" key="2">
    <citation type="submission" date="2021-01" db="EMBL/GenBank/DDBJ databases">
        <authorList>
            <person name="Schikora-Tamarit M.A."/>
        </authorList>
    </citation>
    <scope>NUCLEOTIDE SEQUENCE</scope>
    <source>
        <strain evidence="6">CBS6075</strain>
    </source>
</reference>
<feature type="domain" description="NADP-dependent oxidoreductase" evidence="5">
    <location>
        <begin position="32"/>
        <end position="288"/>
    </location>
</feature>
<organism evidence="6 7">
    <name type="scientific">Ogataea philodendri</name>
    <dbReference type="NCBI Taxonomy" id="1378263"/>
    <lineage>
        <taxon>Eukaryota</taxon>
        <taxon>Fungi</taxon>
        <taxon>Dikarya</taxon>
        <taxon>Ascomycota</taxon>
        <taxon>Saccharomycotina</taxon>
        <taxon>Pichiomycetes</taxon>
        <taxon>Pichiales</taxon>
        <taxon>Pichiaceae</taxon>
        <taxon>Ogataea</taxon>
    </lineage>
</organism>
<keyword evidence="7" id="KW-1185">Reference proteome</keyword>
<comment type="caution">
    <text evidence="6">The sequence shown here is derived from an EMBL/GenBank/DDBJ whole genome shotgun (WGS) entry which is preliminary data.</text>
</comment>
<evidence type="ECO:0000256" key="2">
    <source>
        <dbReference type="PIRSR" id="PIRSR000097-1"/>
    </source>
</evidence>
<dbReference type="PANTHER" id="PTHR11732">
    <property type="entry name" value="ALDO/KETO REDUCTASE"/>
    <property type="match status" value="1"/>
</dbReference>
<feature type="active site" description="Proton donor" evidence="2">
    <location>
        <position position="55"/>
    </location>
</feature>
<dbReference type="RefSeq" id="XP_046060168.1">
    <property type="nucleotide sequence ID" value="XM_046206398.1"/>
</dbReference>
<evidence type="ECO:0000313" key="7">
    <source>
        <dbReference type="Proteomes" id="UP000769157"/>
    </source>
</evidence>
<evidence type="ECO:0000259" key="5">
    <source>
        <dbReference type="Pfam" id="PF00248"/>
    </source>
</evidence>
<keyword evidence="1" id="KW-0560">Oxidoreductase</keyword>
<feature type="binding site" evidence="3">
    <location>
        <position position="115"/>
    </location>
    <ligand>
        <name>substrate</name>
    </ligand>
</feature>
<evidence type="ECO:0000256" key="3">
    <source>
        <dbReference type="PIRSR" id="PIRSR000097-2"/>
    </source>
</evidence>
<accession>A0A9P8P282</accession>
<sequence>MSALDIRIPLNNGTSIPAVGMGTVCPEDKKGPFKKAIVTAIVDAGYRHLDTAWFYGVEEDLGDILQELFQEGKIKREELFITTKCWPSLWNNPEKSLNDSLKSLKLDYVDLFLQHWPLTFKSDANGQPPVPRDDNGKVIFDDGDFLDTYKKMIDIYKNTDKVKAIGVSNYSIGNLERLLKETDVVPAVNQFELHPQLPLQDLVDFCQDHKIVVEAYSAFGSGGAPVTKLPLVNELAKKYNVTPADILINYHTVSGRVVLPRSQNPERIKKGYPKVPLTKEDLENLAEIGELKPTRYIKEDWGKDIGMPYW</sequence>
<proteinExistence type="predicted"/>
<dbReference type="OrthoDB" id="416253at2759"/>
<dbReference type="PROSITE" id="PS00798">
    <property type="entry name" value="ALDOKETO_REDUCTASE_1"/>
    <property type="match status" value="1"/>
</dbReference>
<dbReference type="InterPro" id="IPR018170">
    <property type="entry name" value="Aldo/ket_reductase_CS"/>
</dbReference>
<dbReference type="PIRSF" id="PIRSF000097">
    <property type="entry name" value="AKR"/>
    <property type="match status" value="1"/>
</dbReference>
<evidence type="ECO:0000256" key="1">
    <source>
        <dbReference type="ARBA" id="ARBA00023002"/>
    </source>
</evidence>
<dbReference type="SUPFAM" id="SSF51430">
    <property type="entry name" value="NAD(P)-linked oxidoreductase"/>
    <property type="match status" value="1"/>
</dbReference>
<dbReference type="InterPro" id="IPR020471">
    <property type="entry name" value="AKR"/>
</dbReference>
<dbReference type="Gene3D" id="3.20.20.100">
    <property type="entry name" value="NADP-dependent oxidoreductase domain"/>
    <property type="match status" value="1"/>
</dbReference>
<evidence type="ECO:0000313" key="6">
    <source>
        <dbReference type="EMBL" id="KAH3663832.1"/>
    </source>
</evidence>
<protein>
    <recommendedName>
        <fullName evidence="5">NADP-dependent oxidoreductase domain-containing protein</fullName>
    </recommendedName>
</protein>
<dbReference type="GeneID" id="70237199"/>
<dbReference type="PROSITE" id="PS00062">
    <property type="entry name" value="ALDOKETO_REDUCTASE_2"/>
    <property type="match status" value="1"/>
</dbReference>
<dbReference type="InterPro" id="IPR023210">
    <property type="entry name" value="NADP_OxRdtase_dom"/>
</dbReference>
<dbReference type="Pfam" id="PF00248">
    <property type="entry name" value="Aldo_ket_red"/>
    <property type="match status" value="1"/>
</dbReference>
<dbReference type="PRINTS" id="PR00069">
    <property type="entry name" value="ALDKETRDTASE"/>
</dbReference>
<name>A0A9P8P282_9ASCO</name>
<gene>
    <name evidence="6" type="ORF">OGAPHI_005235</name>
</gene>
<evidence type="ECO:0000256" key="4">
    <source>
        <dbReference type="PIRSR" id="PIRSR000097-3"/>
    </source>
</evidence>
<dbReference type="InterPro" id="IPR036812">
    <property type="entry name" value="NAD(P)_OxRdtase_dom_sf"/>
</dbReference>
<reference evidence="6" key="1">
    <citation type="journal article" date="2021" name="Open Biol.">
        <title>Shared evolutionary footprints suggest mitochondrial oxidative damage underlies multiple complex I losses in fungi.</title>
        <authorList>
            <person name="Schikora-Tamarit M.A."/>
            <person name="Marcet-Houben M."/>
            <person name="Nosek J."/>
            <person name="Gabaldon T."/>
        </authorList>
    </citation>
    <scope>NUCLEOTIDE SEQUENCE</scope>
    <source>
        <strain evidence="6">CBS6075</strain>
    </source>
</reference>
<dbReference type="Proteomes" id="UP000769157">
    <property type="component" value="Unassembled WGS sequence"/>
</dbReference>
<feature type="site" description="Lowers pKa of active site Tyr" evidence="4">
    <location>
        <position position="84"/>
    </location>
</feature>